<sequence>MKVLLITYDNESLVQWFPQGMAYIAGTLLKHNYEVEIYEQDIHHYPESHLTEKLNNEYYDVVGLSFIGGYYEYKKALKISDAINQSTQRPLYIIGGFGPSPAPHYFLEKTGADVIIRGEGENTIIDLLEHYKQKKSFSSVLGIAYEEDGKMYVNADRPLIEDVDSIPMPAYHLFNIEHYRLLRMPNCTSTDFIMPVLSGRGCTFTCNFCYRMDKGFRARSNEAIIEEIKYLQKNYGITYIAFSDELLMSSIGRTMSLCEDIIKSGIKIKWDCNGRLNYAKPKVLKLMKEAGCVFINYGIEAFDDTILKNMDKVLTTKQIESGIQATLDEGISPGFNIIFGNIDETKETLMQGVDFLLKYDDGAQLRTIRPVTPYPGSPLYYHAIKEGLLKDVADFYENKHTNSDLMTCNFTKLSDEEFYDALHEANSILLQNYQKRLVEKTTQQLDNLYKNKDASFRGFRQT</sequence>
<dbReference type="PROSITE" id="PS51918">
    <property type="entry name" value="RADICAL_SAM"/>
    <property type="match status" value="1"/>
</dbReference>
<dbReference type="InterPro" id="IPR058240">
    <property type="entry name" value="rSAM_sf"/>
</dbReference>
<keyword evidence="3" id="KW-0808">Transferase</keyword>
<dbReference type="SMART" id="SM00729">
    <property type="entry name" value="Elp3"/>
    <property type="match status" value="1"/>
</dbReference>
<evidence type="ECO:0000313" key="11">
    <source>
        <dbReference type="Proteomes" id="UP000290657"/>
    </source>
</evidence>
<evidence type="ECO:0000313" key="10">
    <source>
        <dbReference type="EMBL" id="RXJ55364.1"/>
    </source>
</evidence>
<comment type="caution">
    <text evidence="10">The sequence shown here is derived from an EMBL/GenBank/DDBJ whole genome shotgun (WGS) entry which is preliminary data.</text>
</comment>
<keyword evidence="6" id="KW-0408">Iron</keyword>
<dbReference type="SFLD" id="SFLDG01082">
    <property type="entry name" value="B12-binding_domain_containing"/>
    <property type="match status" value="1"/>
</dbReference>
<comment type="cofactor">
    <cofactor evidence="1">
        <name>[4Fe-4S] cluster</name>
        <dbReference type="ChEBI" id="CHEBI:49883"/>
    </cofactor>
</comment>
<keyword evidence="7" id="KW-0411">Iron-sulfur</keyword>
<evidence type="ECO:0000256" key="6">
    <source>
        <dbReference type="ARBA" id="ARBA00023004"/>
    </source>
</evidence>
<name>A0A4Q0XPR0_9BACT</name>
<evidence type="ECO:0000256" key="3">
    <source>
        <dbReference type="ARBA" id="ARBA00022679"/>
    </source>
</evidence>
<dbReference type="SFLD" id="SFLDG01123">
    <property type="entry name" value="methyltransferase_(Class_B)"/>
    <property type="match status" value="1"/>
</dbReference>
<dbReference type="InterPro" id="IPR007197">
    <property type="entry name" value="rSAM"/>
</dbReference>
<keyword evidence="11" id="KW-1185">Reference proteome</keyword>
<feature type="domain" description="B12-binding" evidence="8">
    <location>
        <begin position="1"/>
        <end position="138"/>
    </location>
</feature>
<keyword evidence="2" id="KW-0489">Methyltransferase</keyword>
<dbReference type="RefSeq" id="WP_128996648.1">
    <property type="nucleotide sequence ID" value="NZ_PDKN01000007.1"/>
</dbReference>
<evidence type="ECO:0000256" key="5">
    <source>
        <dbReference type="ARBA" id="ARBA00022723"/>
    </source>
</evidence>
<dbReference type="EMBL" id="PDKN01000007">
    <property type="protein sequence ID" value="RXJ55364.1"/>
    <property type="molecule type" value="Genomic_DNA"/>
</dbReference>
<dbReference type="AlphaFoldDB" id="A0A4Q0XPR0"/>
<dbReference type="InterPro" id="IPR034466">
    <property type="entry name" value="Methyltransferase_Class_B"/>
</dbReference>
<dbReference type="SFLD" id="SFLDS00029">
    <property type="entry name" value="Radical_SAM"/>
    <property type="match status" value="1"/>
</dbReference>
<dbReference type="GO" id="GO:0046872">
    <property type="term" value="F:metal ion binding"/>
    <property type="evidence" value="ECO:0007669"/>
    <property type="project" value="UniProtKB-KW"/>
</dbReference>
<proteinExistence type="predicted"/>
<evidence type="ECO:0000256" key="1">
    <source>
        <dbReference type="ARBA" id="ARBA00001966"/>
    </source>
</evidence>
<dbReference type="Gene3D" id="3.40.50.280">
    <property type="entry name" value="Cobalamin-binding domain"/>
    <property type="match status" value="1"/>
</dbReference>
<dbReference type="Pfam" id="PF04055">
    <property type="entry name" value="Radical_SAM"/>
    <property type="match status" value="1"/>
</dbReference>
<dbReference type="InterPro" id="IPR023404">
    <property type="entry name" value="rSAM_horseshoe"/>
</dbReference>
<evidence type="ECO:0000256" key="2">
    <source>
        <dbReference type="ARBA" id="ARBA00022603"/>
    </source>
</evidence>
<dbReference type="PROSITE" id="PS51332">
    <property type="entry name" value="B12_BINDING"/>
    <property type="match status" value="1"/>
</dbReference>
<dbReference type="InterPro" id="IPR006158">
    <property type="entry name" value="Cobalamin-bd"/>
</dbReference>
<protein>
    <submittedName>
        <fullName evidence="10">B12-binding domain-containing radical SAM protein</fullName>
    </submittedName>
</protein>
<dbReference type="GO" id="GO:0051539">
    <property type="term" value="F:4 iron, 4 sulfur cluster binding"/>
    <property type="evidence" value="ECO:0007669"/>
    <property type="project" value="UniProtKB-KW"/>
</dbReference>
<dbReference type="CDD" id="cd01335">
    <property type="entry name" value="Radical_SAM"/>
    <property type="match status" value="1"/>
</dbReference>
<dbReference type="InterPro" id="IPR006638">
    <property type="entry name" value="Elp3/MiaA/NifB-like_rSAM"/>
</dbReference>
<dbReference type="GO" id="GO:0031419">
    <property type="term" value="F:cobalamin binding"/>
    <property type="evidence" value="ECO:0007669"/>
    <property type="project" value="InterPro"/>
</dbReference>
<evidence type="ECO:0000259" key="8">
    <source>
        <dbReference type="PROSITE" id="PS51332"/>
    </source>
</evidence>
<dbReference type="Pfam" id="PF02310">
    <property type="entry name" value="B12-binding"/>
    <property type="match status" value="1"/>
</dbReference>
<organism evidence="10 11">
    <name type="scientific">Candidatus Marinarcus aquaticus</name>
    <dbReference type="NCBI Taxonomy" id="2044504"/>
    <lineage>
        <taxon>Bacteria</taxon>
        <taxon>Pseudomonadati</taxon>
        <taxon>Campylobacterota</taxon>
        <taxon>Epsilonproteobacteria</taxon>
        <taxon>Campylobacterales</taxon>
        <taxon>Arcobacteraceae</taxon>
        <taxon>Candidatus Marinarcus</taxon>
    </lineage>
</organism>
<dbReference type="GO" id="GO:0005829">
    <property type="term" value="C:cytosol"/>
    <property type="evidence" value="ECO:0007669"/>
    <property type="project" value="TreeGrafter"/>
</dbReference>
<evidence type="ECO:0000259" key="9">
    <source>
        <dbReference type="PROSITE" id="PS51918"/>
    </source>
</evidence>
<keyword evidence="5" id="KW-0479">Metal-binding</keyword>
<dbReference type="Proteomes" id="UP000290657">
    <property type="component" value="Unassembled WGS sequence"/>
</dbReference>
<dbReference type="CDD" id="cd02068">
    <property type="entry name" value="radical_SAM_B12_BD"/>
    <property type="match status" value="1"/>
</dbReference>
<dbReference type="InterPro" id="IPR051198">
    <property type="entry name" value="BchE-like"/>
</dbReference>
<dbReference type="SUPFAM" id="SSF102114">
    <property type="entry name" value="Radical SAM enzymes"/>
    <property type="match status" value="1"/>
</dbReference>
<evidence type="ECO:0000256" key="7">
    <source>
        <dbReference type="ARBA" id="ARBA00023014"/>
    </source>
</evidence>
<accession>A0A4Q0XPR0</accession>
<dbReference type="GO" id="GO:0003824">
    <property type="term" value="F:catalytic activity"/>
    <property type="evidence" value="ECO:0007669"/>
    <property type="project" value="InterPro"/>
</dbReference>
<gene>
    <name evidence="10" type="ORF">CRV04_09670</name>
</gene>
<dbReference type="PANTHER" id="PTHR43409">
    <property type="entry name" value="ANAEROBIC MAGNESIUM-PROTOPORPHYRIN IX MONOMETHYL ESTER CYCLASE-RELATED"/>
    <property type="match status" value="1"/>
</dbReference>
<feature type="domain" description="Radical SAM core" evidence="9">
    <location>
        <begin position="188"/>
        <end position="409"/>
    </location>
</feature>
<reference evidence="10 11" key="1">
    <citation type="submission" date="2017-10" db="EMBL/GenBank/DDBJ databases">
        <title>Genomics of the genus Arcobacter.</title>
        <authorList>
            <person name="Perez-Cataluna A."/>
            <person name="Figueras M.J."/>
        </authorList>
    </citation>
    <scope>NUCLEOTIDE SEQUENCE [LARGE SCALE GENOMIC DNA]</scope>
    <source>
        <strain evidence="10 11">CECT 8987</strain>
    </source>
</reference>
<dbReference type="PANTHER" id="PTHR43409:SF7">
    <property type="entry name" value="BLL1977 PROTEIN"/>
    <property type="match status" value="1"/>
</dbReference>
<keyword evidence="4" id="KW-0949">S-adenosyl-L-methionine</keyword>
<dbReference type="OrthoDB" id="9804952at2"/>
<dbReference type="Gene3D" id="3.80.30.20">
    <property type="entry name" value="tm_1862 like domain"/>
    <property type="match status" value="1"/>
</dbReference>
<evidence type="ECO:0000256" key="4">
    <source>
        <dbReference type="ARBA" id="ARBA00022691"/>
    </source>
</evidence>